<gene>
    <name evidence="2" type="ORF">ABZZ21_11305</name>
</gene>
<reference evidence="2 3" key="1">
    <citation type="submission" date="2024-06" db="EMBL/GenBank/DDBJ databases">
        <title>The Natural Products Discovery Center: Release of the First 8490 Sequenced Strains for Exploring Actinobacteria Biosynthetic Diversity.</title>
        <authorList>
            <person name="Kalkreuter E."/>
            <person name="Kautsar S.A."/>
            <person name="Yang D."/>
            <person name="Bader C.D."/>
            <person name="Teijaro C.N."/>
            <person name="Fluegel L."/>
            <person name="Davis C.M."/>
            <person name="Simpson J.R."/>
            <person name="Lauterbach L."/>
            <person name="Steele A.D."/>
            <person name="Gui C."/>
            <person name="Meng S."/>
            <person name="Li G."/>
            <person name="Viehrig K."/>
            <person name="Ye F."/>
            <person name="Su P."/>
            <person name="Kiefer A.F."/>
            <person name="Nichols A."/>
            <person name="Cepeda A.J."/>
            <person name="Yan W."/>
            <person name="Fan B."/>
            <person name="Jiang Y."/>
            <person name="Adhikari A."/>
            <person name="Zheng C.-J."/>
            <person name="Schuster L."/>
            <person name="Cowan T.M."/>
            <person name="Smanski M.J."/>
            <person name="Chevrette M.G."/>
            <person name="De Carvalho L.P.S."/>
            <person name="Shen B."/>
        </authorList>
    </citation>
    <scope>NUCLEOTIDE SEQUENCE [LARGE SCALE GENOMIC DNA]</scope>
    <source>
        <strain evidence="2 3">NPDC006434</strain>
    </source>
</reference>
<keyword evidence="3" id="KW-1185">Reference proteome</keyword>
<evidence type="ECO:0000313" key="2">
    <source>
        <dbReference type="EMBL" id="MET9845149.1"/>
    </source>
</evidence>
<evidence type="ECO:0008006" key="4">
    <source>
        <dbReference type="Google" id="ProtNLM"/>
    </source>
</evidence>
<feature type="compositionally biased region" description="Low complexity" evidence="1">
    <location>
        <begin position="407"/>
        <end position="424"/>
    </location>
</feature>
<dbReference type="RefSeq" id="WP_355395796.1">
    <property type="nucleotide sequence ID" value="NZ_JBEXPZ010000012.1"/>
</dbReference>
<dbReference type="Proteomes" id="UP001550210">
    <property type="component" value="Unassembled WGS sequence"/>
</dbReference>
<comment type="caution">
    <text evidence="2">The sequence shown here is derived from an EMBL/GenBank/DDBJ whole genome shotgun (WGS) entry which is preliminary data.</text>
</comment>
<feature type="region of interest" description="Disordered" evidence="1">
    <location>
        <begin position="380"/>
        <end position="424"/>
    </location>
</feature>
<evidence type="ECO:0000313" key="3">
    <source>
        <dbReference type="Proteomes" id="UP001550210"/>
    </source>
</evidence>
<protein>
    <recommendedName>
        <fullName evidence="4">HEAT repeat protein</fullName>
    </recommendedName>
</protein>
<accession>A0ABV2UXI9</accession>
<sequence length="635" mass="67821">MSGAHGRAAGRRTEHLFQLDLAESLNEAYAWVTRIQVVQFVGILSRMREEHREAMAMRALHAFALRRPVHELVRLADHFDGRDAVMLMATAALSRPVGEAAELALMQYEAESGGERAPITASIVHDVACQRTAFDVAVFVRVLEQREPTLAKRTVQVFASPGSGRTNLDKALLHTALRDEGCHREADRLLGLTLRAIADSPPGAAGPGGAGEEGEEMADLAGAFQHLSPAGRVLERWVEERLNGSDATEVQRTWELVARLIARRGAGHDALAEHIGRTAQPRHVVKLCALLARGDSASPVKCALVRRYAAGRTSVQDLAVLVTFWHKEPALTRTTRELLTDIVAGAGAGAYGSGADVHDSRVAAEGSRVGAEGARVGAQRAGAGIDGSGAGAERGRAAADGAGRGPDGSAPRSDGSGAVADGSGAVPRTLNELLQLDEWLRVEDADPQCSQMLSHAAAVHVEGRSGADLVTLLDRVVRSRDRTRAADTVGRRLAMAVMRPDADRGRFVDCLRALHDARYSVAVRAACRELSDPSDALTVDAALVADVAGRLHRAGLHKIAWTLLERLLENEQLVTPDDVVEVVGGVLALPLPDAELLLRATVGRWSDVGHRDDAVTALRDAGRREAAEWVIKSLR</sequence>
<proteinExistence type="predicted"/>
<organism evidence="2 3">
    <name type="scientific">Streptomyces ossamyceticus</name>
    <dbReference type="NCBI Taxonomy" id="249581"/>
    <lineage>
        <taxon>Bacteria</taxon>
        <taxon>Bacillati</taxon>
        <taxon>Actinomycetota</taxon>
        <taxon>Actinomycetes</taxon>
        <taxon>Kitasatosporales</taxon>
        <taxon>Streptomycetaceae</taxon>
        <taxon>Streptomyces</taxon>
    </lineage>
</organism>
<dbReference type="EMBL" id="JBEXPZ010000012">
    <property type="protein sequence ID" value="MET9845149.1"/>
    <property type="molecule type" value="Genomic_DNA"/>
</dbReference>
<evidence type="ECO:0000256" key="1">
    <source>
        <dbReference type="SAM" id="MobiDB-lite"/>
    </source>
</evidence>
<name>A0ABV2UXI9_9ACTN</name>